<dbReference type="PRINTS" id="PR00411">
    <property type="entry name" value="PNDRDTASEI"/>
</dbReference>
<dbReference type="AlphaFoldDB" id="A0AAU7E1Q6"/>
<dbReference type="InterPro" id="IPR023753">
    <property type="entry name" value="FAD/NAD-binding_dom"/>
</dbReference>
<organism evidence="8">
    <name type="scientific">Jonesiaceae bacterium BS-20</name>
    <dbReference type="NCBI Taxonomy" id="3120821"/>
    <lineage>
        <taxon>Bacteria</taxon>
        <taxon>Bacillati</taxon>
        <taxon>Actinomycetota</taxon>
        <taxon>Actinomycetes</taxon>
        <taxon>Micrococcales</taxon>
        <taxon>Jonesiaceae</taxon>
    </lineage>
</organism>
<dbReference type="PANTHER" id="PTHR43429">
    <property type="entry name" value="PYRIDINE NUCLEOTIDE-DISULFIDE OXIDOREDUCTASE DOMAIN-CONTAINING"/>
    <property type="match status" value="1"/>
</dbReference>
<evidence type="ECO:0000256" key="5">
    <source>
        <dbReference type="ARBA" id="ARBA00023002"/>
    </source>
</evidence>
<evidence type="ECO:0000256" key="2">
    <source>
        <dbReference type="ARBA" id="ARBA00009130"/>
    </source>
</evidence>
<evidence type="ECO:0000256" key="4">
    <source>
        <dbReference type="ARBA" id="ARBA00022827"/>
    </source>
</evidence>
<protein>
    <submittedName>
        <fullName evidence="8">FAD-dependent oxidoreductase</fullName>
    </submittedName>
</protein>
<dbReference type="EMBL" id="CP146203">
    <property type="protein sequence ID" value="XBH23236.1"/>
    <property type="molecule type" value="Genomic_DNA"/>
</dbReference>
<dbReference type="InterPro" id="IPR001763">
    <property type="entry name" value="Rhodanese-like_dom"/>
</dbReference>
<dbReference type="GO" id="GO:0016491">
    <property type="term" value="F:oxidoreductase activity"/>
    <property type="evidence" value="ECO:0007669"/>
    <property type="project" value="UniProtKB-KW"/>
</dbReference>
<reference evidence="8" key="1">
    <citation type="submission" date="2024-02" db="EMBL/GenBank/DDBJ databases">
        <title>Tomenella chthoni gen. nov. sp. nov., a member of the family Jonesiaceae isolated from bat guano.</title>
        <authorList>
            <person name="Miller S.L."/>
            <person name="King J."/>
            <person name="Sankaranarayanan K."/>
            <person name="Lawson P.A."/>
        </authorList>
    </citation>
    <scope>NUCLEOTIDE SEQUENCE</scope>
    <source>
        <strain evidence="8">BS-20</strain>
    </source>
</reference>
<dbReference type="Pfam" id="PF07992">
    <property type="entry name" value="Pyr_redox_2"/>
    <property type="match status" value="1"/>
</dbReference>
<name>A0AAU7E1Q6_9MICO</name>
<dbReference type="Pfam" id="PF00581">
    <property type="entry name" value="Rhodanese"/>
    <property type="match status" value="1"/>
</dbReference>
<sequence length="560" mass="58602">MARIIIIGGVAGGMSAATRLRRLSEDAEIIVLEAGPHVSFANCGLPYYAGEVITDRDQLLLQTPDSLAARFNLDVRVHATATAIDPVAKTVTVRSQASGDNASPAAQTQDTELTYDALVLSPGASPFVPQIPGAELALTLRDVTDVDTLVEQMGQAKSAVILGGGFVGLELAENLVHRGLDVSVVELADQIMAPLDPEMAAVVTDHLRQHKVSVFTGAQAQEILPNKVVLSTGQVLAADITVAAIGVSPRGELAAAAGAAMGPRGAIKVNDRMETSLPGIYAVGDAVVKADWLTAQETLIPLANIANRQGRLVADVIAQDLGLTQDAGSQEFQAGEASIGTAVVGLFGMTAATTGWNEKRLRTQGRQYRAIHTHPLNHAGYYPGAQPMSLKLLVDPETDLILGAQGVGGDGVEKRIDVLATAIAGGITASRLANLELSYAPQFGSAKDPVNMLGYVADNLRTGATKAIQWHELEARIQAGAVLVDVRTAAEHGAGSIPGAINVPLDDLRERHGELAGKDIIVHCQVGQRGHTAARLLTQLGHSVVNLDGGWKTWASAHRN</sequence>
<gene>
    <name evidence="8" type="ORF">V5R04_13900</name>
</gene>
<dbReference type="Gene3D" id="3.40.250.10">
    <property type="entry name" value="Rhodanese-like domain"/>
    <property type="match status" value="1"/>
</dbReference>
<evidence type="ECO:0000259" key="7">
    <source>
        <dbReference type="PROSITE" id="PS50206"/>
    </source>
</evidence>
<keyword evidence="6" id="KW-0676">Redox-active center</keyword>
<comment type="similarity">
    <text evidence="2">Belongs to the class-III pyridine nucleotide-disulfide oxidoreductase family.</text>
</comment>
<keyword evidence="5" id="KW-0560">Oxidoreductase</keyword>
<dbReference type="InterPro" id="IPR036873">
    <property type="entry name" value="Rhodanese-like_dom_sf"/>
</dbReference>
<dbReference type="SUPFAM" id="SSF52821">
    <property type="entry name" value="Rhodanese/Cell cycle control phosphatase"/>
    <property type="match status" value="1"/>
</dbReference>
<dbReference type="PROSITE" id="PS50206">
    <property type="entry name" value="RHODANESE_3"/>
    <property type="match status" value="1"/>
</dbReference>
<comment type="cofactor">
    <cofactor evidence="1">
        <name>FAD</name>
        <dbReference type="ChEBI" id="CHEBI:57692"/>
    </cofactor>
</comment>
<dbReference type="InterPro" id="IPR016156">
    <property type="entry name" value="FAD/NAD-linked_Rdtase_dimer_sf"/>
</dbReference>
<dbReference type="InterPro" id="IPR004099">
    <property type="entry name" value="Pyr_nucl-diS_OxRdtase_dimer"/>
</dbReference>
<dbReference type="InterPro" id="IPR036188">
    <property type="entry name" value="FAD/NAD-bd_sf"/>
</dbReference>
<evidence type="ECO:0000256" key="6">
    <source>
        <dbReference type="ARBA" id="ARBA00023284"/>
    </source>
</evidence>
<evidence type="ECO:0000313" key="8">
    <source>
        <dbReference type="EMBL" id="XBH23236.1"/>
    </source>
</evidence>
<dbReference type="SUPFAM" id="SSF51905">
    <property type="entry name" value="FAD/NAD(P)-binding domain"/>
    <property type="match status" value="1"/>
</dbReference>
<keyword evidence="3" id="KW-0285">Flavoprotein</keyword>
<dbReference type="Pfam" id="PF02852">
    <property type="entry name" value="Pyr_redox_dim"/>
    <property type="match status" value="1"/>
</dbReference>
<dbReference type="SMART" id="SM00450">
    <property type="entry name" value="RHOD"/>
    <property type="match status" value="1"/>
</dbReference>
<evidence type="ECO:0000256" key="1">
    <source>
        <dbReference type="ARBA" id="ARBA00001974"/>
    </source>
</evidence>
<dbReference type="Gene3D" id="3.50.50.60">
    <property type="entry name" value="FAD/NAD(P)-binding domain"/>
    <property type="match status" value="3"/>
</dbReference>
<dbReference type="PANTHER" id="PTHR43429:SF1">
    <property type="entry name" value="NAD(P)H SULFUR OXIDOREDUCTASE (COA-DEPENDENT)"/>
    <property type="match status" value="1"/>
</dbReference>
<dbReference type="SUPFAM" id="SSF55424">
    <property type="entry name" value="FAD/NAD-linked reductases, dimerisation (C-terminal) domain"/>
    <property type="match status" value="1"/>
</dbReference>
<feature type="domain" description="Rhodanese" evidence="7">
    <location>
        <begin position="477"/>
        <end position="559"/>
    </location>
</feature>
<dbReference type="InterPro" id="IPR050260">
    <property type="entry name" value="FAD-bd_OxRdtase"/>
</dbReference>
<evidence type="ECO:0000256" key="3">
    <source>
        <dbReference type="ARBA" id="ARBA00022630"/>
    </source>
</evidence>
<keyword evidence="4" id="KW-0274">FAD</keyword>
<proteinExistence type="inferred from homology"/>
<dbReference type="PRINTS" id="PR00368">
    <property type="entry name" value="FADPNR"/>
</dbReference>
<accession>A0AAU7E1Q6</accession>